<dbReference type="EMBL" id="KZ679128">
    <property type="protein sequence ID" value="PTB78940.1"/>
    <property type="molecule type" value="Genomic_DNA"/>
</dbReference>
<evidence type="ECO:0000313" key="1">
    <source>
        <dbReference type="EMBL" id="PTB78940.1"/>
    </source>
</evidence>
<proteinExistence type="predicted"/>
<dbReference type="AlphaFoldDB" id="A0A2T4CBL3"/>
<evidence type="ECO:0000313" key="2">
    <source>
        <dbReference type="Proteomes" id="UP000240760"/>
    </source>
</evidence>
<name>A0A2T4CBL3_TRILO</name>
<dbReference type="Proteomes" id="UP000240760">
    <property type="component" value="Unassembled WGS sequence"/>
</dbReference>
<sequence>MGLIDRCFLLALFFSFIDFFFSSDFFTDTRRVFDVLVVKFEFSALRAGVAELADRERTTPRQRDLFDG</sequence>
<keyword evidence="2" id="KW-1185">Reference proteome</keyword>
<accession>A0A2T4CBL3</accession>
<organism evidence="1 2">
    <name type="scientific">Trichoderma longibrachiatum ATCC 18648</name>
    <dbReference type="NCBI Taxonomy" id="983965"/>
    <lineage>
        <taxon>Eukaryota</taxon>
        <taxon>Fungi</taxon>
        <taxon>Dikarya</taxon>
        <taxon>Ascomycota</taxon>
        <taxon>Pezizomycotina</taxon>
        <taxon>Sordariomycetes</taxon>
        <taxon>Hypocreomycetidae</taxon>
        <taxon>Hypocreales</taxon>
        <taxon>Hypocreaceae</taxon>
        <taxon>Trichoderma</taxon>
    </lineage>
</organism>
<gene>
    <name evidence="1" type="ORF">M440DRAFT_1156328</name>
</gene>
<reference evidence="1 2" key="1">
    <citation type="submission" date="2016-07" db="EMBL/GenBank/DDBJ databases">
        <title>Multiple horizontal gene transfer events from other fungi enriched the ability of initially mycotrophic Trichoderma (Ascomycota) to feed on dead plant biomass.</title>
        <authorList>
            <consortium name="DOE Joint Genome Institute"/>
            <person name="Aerts A."/>
            <person name="Atanasova L."/>
            <person name="Chenthamara K."/>
            <person name="Zhang J."/>
            <person name="Grujic M."/>
            <person name="Henrissat B."/>
            <person name="Kuo A."/>
            <person name="Salamov A."/>
            <person name="Lipzen A."/>
            <person name="Labutti K."/>
            <person name="Barry K."/>
            <person name="Miao Y."/>
            <person name="Rahimi M.J."/>
            <person name="Shen Q."/>
            <person name="Grigoriev I.V."/>
            <person name="Kubicek C.P."/>
            <person name="Druzhinina I.S."/>
        </authorList>
    </citation>
    <scope>NUCLEOTIDE SEQUENCE [LARGE SCALE GENOMIC DNA]</scope>
    <source>
        <strain evidence="1 2">ATCC 18648</strain>
    </source>
</reference>
<protein>
    <submittedName>
        <fullName evidence="1">Uncharacterized protein</fullName>
    </submittedName>
</protein>